<evidence type="ECO:0000313" key="2">
    <source>
        <dbReference type="EMBL" id="PKA56814.1"/>
    </source>
</evidence>
<feature type="compositionally biased region" description="Polar residues" evidence="1">
    <location>
        <begin position="122"/>
        <end position="133"/>
    </location>
</feature>
<evidence type="ECO:0000313" key="3">
    <source>
        <dbReference type="Proteomes" id="UP000236161"/>
    </source>
</evidence>
<dbReference type="EMBL" id="KZ451969">
    <property type="protein sequence ID" value="PKA56814.1"/>
    <property type="molecule type" value="Genomic_DNA"/>
</dbReference>
<feature type="compositionally biased region" description="Low complexity" evidence="1">
    <location>
        <begin position="134"/>
        <end position="150"/>
    </location>
</feature>
<proteinExistence type="predicted"/>
<protein>
    <submittedName>
        <fullName evidence="2">Uncharacterized protein</fullName>
    </submittedName>
</protein>
<keyword evidence="3" id="KW-1185">Reference proteome</keyword>
<dbReference type="AlphaFoldDB" id="A0A2I0AMP7"/>
<dbReference type="OrthoDB" id="10551086at2759"/>
<reference evidence="2 3" key="1">
    <citation type="journal article" date="2017" name="Nature">
        <title>The Apostasia genome and the evolution of orchids.</title>
        <authorList>
            <person name="Zhang G.Q."/>
            <person name="Liu K.W."/>
            <person name="Li Z."/>
            <person name="Lohaus R."/>
            <person name="Hsiao Y.Y."/>
            <person name="Niu S.C."/>
            <person name="Wang J.Y."/>
            <person name="Lin Y.C."/>
            <person name="Xu Q."/>
            <person name="Chen L.J."/>
            <person name="Yoshida K."/>
            <person name="Fujiwara S."/>
            <person name="Wang Z.W."/>
            <person name="Zhang Y.Q."/>
            <person name="Mitsuda N."/>
            <person name="Wang M."/>
            <person name="Liu G.H."/>
            <person name="Pecoraro L."/>
            <person name="Huang H.X."/>
            <person name="Xiao X.J."/>
            <person name="Lin M."/>
            <person name="Wu X.Y."/>
            <person name="Wu W.L."/>
            <person name="Chen Y.Y."/>
            <person name="Chang S.B."/>
            <person name="Sakamoto S."/>
            <person name="Ohme-Takagi M."/>
            <person name="Yagi M."/>
            <person name="Zeng S.J."/>
            <person name="Shen C.Y."/>
            <person name="Yeh C.M."/>
            <person name="Luo Y.B."/>
            <person name="Tsai W.C."/>
            <person name="Van de Peer Y."/>
            <person name="Liu Z.J."/>
        </authorList>
    </citation>
    <scope>NUCLEOTIDE SEQUENCE [LARGE SCALE GENOMIC DNA]</scope>
    <source>
        <strain evidence="3">cv. Shenzhen</strain>
        <tissue evidence="2">Stem</tissue>
    </source>
</reference>
<name>A0A2I0AMP7_9ASPA</name>
<feature type="region of interest" description="Disordered" evidence="1">
    <location>
        <begin position="113"/>
        <end position="162"/>
    </location>
</feature>
<dbReference type="Proteomes" id="UP000236161">
    <property type="component" value="Unassembled WGS sequence"/>
</dbReference>
<evidence type="ECO:0000256" key="1">
    <source>
        <dbReference type="SAM" id="MobiDB-lite"/>
    </source>
</evidence>
<gene>
    <name evidence="2" type="ORF">AXF42_Ash002117</name>
</gene>
<accession>A0A2I0AMP7</accession>
<organism evidence="2 3">
    <name type="scientific">Apostasia shenzhenica</name>
    <dbReference type="NCBI Taxonomy" id="1088818"/>
    <lineage>
        <taxon>Eukaryota</taxon>
        <taxon>Viridiplantae</taxon>
        <taxon>Streptophyta</taxon>
        <taxon>Embryophyta</taxon>
        <taxon>Tracheophyta</taxon>
        <taxon>Spermatophyta</taxon>
        <taxon>Magnoliopsida</taxon>
        <taxon>Liliopsida</taxon>
        <taxon>Asparagales</taxon>
        <taxon>Orchidaceae</taxon>
        <taxon>Apostasioideae</taxon>
        <taxon>Apostasia</taxon>
    </lineage>
</organism>
<sequence length="224" mass="24684">MLRAKQIGTFSQCARSFYLSGSRCNNGDSAPCASTEDENHASRRKYLGNISKLFAFPSSDVLRESKFTVDHLVKLGPTPSTREAVSCNASVTVKHVPSDPQSFSVDFRRPISAKKSSDEKPQNQPKYSKIQTNSSNSTSWRFDSSSSTHSGPPDGSVKSGKMKFKQNWNSNCMKDQKIQSKLLNVHGHRLNIPQSGKFHSDSFVLAEQFADNLVPLKGLPGLSL</sequence>